<accession>A0A8H7CRQ4</accession>
<keyword evidence="1" id="KW-0812">Transmembrane</keyword>
<organism evidence="2 3">
    <name type="scientific">Mycena venus</name>
    <dbReference type="NCBI Taxonomy" id="2733690"/>
    <lineage>
        <taxon>Eukaryota</taxon>
        <taxon>Fungi</taxon>
        <taxon>Dikarya</taxon>
        <taxon>Basidiomycota</taxon>
        <taxon>Agaricomycotina</taxon>
        <taxon>Agaricomycetes</taxon>
        <taxon>Agaricomycetidae</taxon>
        <taxon>Agaricales</taxon>
        <taxon>Marasmiineae</taxon>
        <taxon>Mycenaceae</taxon>
        <taxon>Mycena</taxon>
    </lineage>
</organism>
<comment type="caution">
    <text evidence="2">The sequence shown here is derived from an EMBL/GenBank/DDBJ whole genome shotgun (WGS) entry which is preliminary data.</text>
</comment>
<feature type="transmembrane region" description="Helical" evidence="1">
    <location>
        <begin position="48"/>
        <end position="72"/>
    </location>
</feature>
<feature type="transmembrane region" description="Helical" evidence="1">
    <location>
        <begin position="92"/>
        <end position="113"/>
    </location>
</feature>
<keyword evidence="3" id="KW-1185">Reference proteome</keyword>
<feature type="transmembrane region" description="Helical" evidence="1">
    <location>
        <begin position="152"/>
        <end position="180"/>
    </location>
</feature>
<feature type="transmembrane region" description="Helical" evidence="1">
    <location>
        <begin position="200"/>
        <end position="218"/>
    </location>
</feature>
<dbReference type="OrthoDB" id="3250682at2759"/>
<evidence type="ECO:0000256" key="1">
    <source>
        <dbReference type="SAM" id="Phobius"/>
    </source>
</evidence>
<dbReference type="Proteomes" id="UP000620124">
    <property type="component" value="Unassembled WGS sequence"/>
</dbReference>
<keyword evidence="1" id="KW-0472">Membrane</keyword>
<evidence type="ECO:0000313" key="3">
    <source>
        <dbReference type="Proteomes" id="UP000620124"/>
    </source>
</evidence>
<gene>
    <name evidence="2" type="ORF">MVEN_01593300</name>
</gene>
<sequence length="272" mass="30204">MTPNTAILAGMAVANIFYGIHFNLYVISTYLFARHFKGDKANPLYRSMLFVSSGILFILITANTILLTVRVFQGFILSTGGPALFFRDQTQATSVVLNTVTMSSLVVNDLMMIHRLYTVWCRTKLIMILPLVAWIGFTVCAVLTVVDRRSTSNLALVVSITPNFVFTLAVNVYCTVFIAWKIYTNTKACMLVDGTDLRDLLAMLVESSALYTSWALFYTVTHQVNDNSQYLAVATLPPIAGIANALFQTRIVTRRSIEPSEVSQPIQFRAAA</sequence>
<feature type="transmembrane region" description="Helical" evidence="1">
    <location>
        <begin position="6"/>
        <end position="27"/>
    </location>
</feature>
<proteinExistence type="predicted"/>
<protein>
    <submittedName>
        <fullName evidence="2">Uncharacterized protein</fullName>
    </submittedName>
</protein>
<evidence type="ECO:0000313" key="2">
    <source>
        <dbReference type="EMBL" id="KAF7345731.1"/>
    </source>
</evidence>
<name>A0A8H7CRQ4_9AGAR</name>
<feature type="transmembrane region" description="Helical" evidence="1">
    <location>
        <begin position="125"/>
        <end position="146"/>
    </location>
</feature>
<reference evidence="2" key="1">
    <citation type="submission" date="2020-05" db="EMBL/GenBank/DDBJ databases">
        <title>Mycena genomes resolve the evolution of fungal bioluminescence.</title>
        <authorList>
            <person name="Tsai I.J."/>
        </authorList>
    </citation>
    <scope>NUCLEOTIDE SEQUENCE</scope>
    <source>
        <strain evidence="2">CCC161011</strain>
    </source>
</reference>
<feature type="transmembrane region" description="Helical" evidence="1">
    <location>
        <begin position="230"/>
        <end position="247"/>
    </location>
</feature>
<dbReference type="AlphaFoldDB" id="A0A8H7CRQ4"/>
<dbReference type="EMBL" id="JACAZI010000013">
    <property type="protein sequence ID" value="KAF7345731.1"/>
    <property type="molecule type" value="Genomic_DNA"/>
</dbReference>
<keyword evidence="1" id="KW-1133">Transmembrane helix</keyword>